<protein>
    <submittedName>
        <fullName evidence="3">Uncharacterized protein</fullName>
    </submittedName>
</protein>
<dbReference type="Proteomes" id="UP000325003">
    <property type="component" value="Unassembled WGS sequence"/>
</dbReference>
<evidence type="ECO:0000313" key="4">
    <source>
        <dbReference type="Proteomes" id="UP000325003"/>
    </source>
</evidence>
<dbReference type="AlphaFoldDB" id="A0A5B1LKG7"/>
<feature type="transmembrane region" description="Helical" evidence="2">
    <location>
        <begin position="39"/>
        <end position="62"/>
    </location>
</feature>
<proteinExistence type="predicted"/>
<sequence length="483" mass="49518">MTDENWLREGLADAVPEPPINPDRARGAERLARRRRRQATAGVLATVGAVAGVAVLSATLAAGDGGKAGDRSVADAPPPVTCPQTTADGGVVPMDPIDNPDPSLPDAVPAGASSARLCQGAGTTIEVPADALTTDLDGLADAINGLEGSGPPEVCTLDLGPGYRIVFGYGDGSTFVVSGQLYGCHTLVVGSGYRVDPEAAEQAFLDRLVQQQADQPDPTDPPDGDAGPVVCPDAPEFDYDGIDDVQADLPGAVPDGATSVRLCAGGGNPGIEPADALTTDVATLVDVVNGLPEQDSQACTDELGPGYRLAFGYPDGSTFLAVGQFYGCQKVIVGSAYRTNPQLPLDTFIDLLHAQRATQTPPADLPAAPACDGYGHPTEALADPADLVLAQLCMVDDKTGRASMVAIPEADLAALVDDIEANAVPNGGVLRCYRPGPSISGVTAWGDQLTMSLQCNAYVLPDGRVWTPSDASQAIIDRLSEAG</sequence>
<organism evidence="3 4">
    <name type="scientific">Nocardioides humilatus</name>
    <dbReference type="NCBI Taxonomy" id="2607660"/>
    <lineage>
        <taxon>Bacteria</taxon>
        <taxon>Bacillati</taxon>
        <taxon>Actinomycetota</taxon>
        <taxon>Actinomycetes</taxon>
        <taxon>Propionibacteriales</taxon>
        <taxon>Nocardioidaceae</taxon>
        <taxon>Nocardioides</taxon>
    </lineage>
</organism>
<evidence type="ECO:0000256" key="1">
    <source>
        <dbReference type="SAM" id="MobiDB-lite"/>
    </source>
</evidence>
<reference evidence="3 4" key="2">
    <citation type="submission" date="2019-09" db="EMBL/GenBank/DDBJ databases">
        <authorList>
            <person name="Jin C."/>
        </authorList>
    </citation>
    <scope>NUCLEOTIDE SEQUENCE [LARGE SCALE GENOMIC DNA]</scope>
    <source>
        <strain evidence="3 4">BN130099</strain>
    </source>
</reference>
<evidence type="ECO:0000256" key="2">
    <source>
        <dbReference type="SAM" id="Phobius"/>
    </source>
</evidence>
<accession>A0A5B1LKG7</accession>
<gene>
    <name evidence="3" type="ORF">F0U44_02550</name>
</gene>
<comment type="caution">
    <text evidence="3">The sequence shown here is derived from an EMBL/GenBank/DDBJ whole genome shotgun (WGS) entry which is preliminary data.</text>
</comment>
<feature type="region of interest" description="Disordered" evidence="1">
    <location>
        <begin position="1"/>
        <end position="38"/>
    </location>
</feature>
<keyword evidence="4" id="KW-1185">Reference proteome</keyword>
<keyword evidence="2" id="KW-1133">Transmembrane helix</keyword>
<evidence type="ECO:0000313" key="3">
    <source>
        <dbReference type="EMBL" id="KAA1421211.1"/>
    </source>
</evidence>
<feature type="compositionally biased region" description="Basic and acidic residues" evidence="1">
    <location>
        <begin position="1"/>
        <end position="11"/>
    </location>
</feature>
<keyword evidence="2" id="KW-0472">Membrane</keyword>
<name>A0A5B1LKG7_9ACTN</name>
<dbReference type="RefSeq" id="WP_149726671.1">
    <property type="nucleotide sequence ID" value="NZ_VUJV01000001.1"/>
</dbReference>
<keyword evidence="2" id="KW-0812">Transmembrane</keyword>
<dbReference type="EMBL" id="VUJV01000001">
    <property type="protein sequence ID" value="KAA1421211.1"/>
    <property type="molecule type" value="Genomic_DNA"/>
</dbReference>
<reference evidence="3 4" key="1">
    <citation type="submission" date="2019-09" db="EMBL/GenBank/DDBJ databases">
        <title>Nocardioides panacisoli sp. nov., isolated from the soil of a ginseng field.</title>
        <authorList>
            <person name="Cho C."/>
        </authorList>
    </citation>
    <scope>NUCLEOTIDE SEQUENCE [LARGE SCALE GENOMIC DNA]</scope>
    <source>
        <strain evidence="3 4">BN130099</strain>
    </source>
</reference>
<feature type="region of interest" description="Disordered" evidence="1">
    <location>
        <begin position="64"/>
        <end position="102"/>
    </location>
</feature>